<dbReference type="InterPro" id="IPR004341">
    <property type="entry name" value="CAT_RNA-bd_dom"/>
</dbReference>
<dbReference type="SUPFAM" id="SSF63520">
    <property type="entry name" value="PTS-regulatory domain, PRD"/>
    <property type="match status" value="2"/>
</dbReference>
<dbReference type="SMART" id="SM01061">
    <property type="entry name" value="CAT_RBD"/>
    <property type="match status" value="1"/>
</dbReference>
<dbReference type="eggNOG" id="COG3711">
    <property type="taxonomic scope" value="Bacteria"/>
</dbReference>
<name>A0A0A5G4S7_9BACI</name>
<dbReference type="Proteomes" id="UP000030401">
    <property type="component" value="Unassembled WGS sequence"/>
</dbReference>
<dbReference type="InterPro" id="IPR036650">
    <property type="entry name" value="CAT_RNA-bd_dom_sf"/>
</dbReference>
<dbReference type="NCBIfam" id="NF047357">
    <property type="entry name" value="antiterm_GlcT"/>
    <property type="match status" value="1"/>
</dbReference>
<dbReference type="GO" id="GO:0006355">
    <property type="term" value="P:regulation of DNA-templated transcription"/>
    <property type="evidence" value="ECO:0007669"/>
    <property type="project" value="InterPro"/>
</dbReference>
<organism evidence="3 4">
    <name type="scientific">Pontibacillus litoralis JSM 072002</name>
    <dbReference type="NCBI Taxonomy" id="1385512"/>
    <lineage>
        <taxon>Bacteria</taxon>
        <taxon>Bacillati</taxon>
        <taxon>Bacillota</taxon>
        <taxon>Bacilli</taxon>
        <taxon>Bacillales</taxon>
        <taxon>Bacillaceae</taxon>
        <taxon>Pontibacillus</taxon>
    </lineage>
</organism>
<dbReference type="Pfam" id="PF03123">
    <property type="entry name" value="CAT_RBD"/>
    <property type="match status" value="1"/>
</dbReference>
<dbReference type="RefSeq" id="WP_036832405.1">
    <property type="nucleotide sequence ID" value="NZ_AVPG01000003.1"/>
</dbReference>
<dbReference type="InterPro" id="IPR036634">
    <property type="entry name" value="PRD_sf"/>
</dbReference>
<reference evidence="3 4" key="1">
    <citation type="submission" date="2013-08" db="EMBL/GenBank/DDBJ databases">
        <authorList>
            <person name="Huang J."/>
            <person name="Wang G."/>
        </authorList>
    </citation>
    <scope>NUCLEOTIDE SEQUENCE [LARGE SCALE GENOMIC DNA]</scope>
    <source>
        <strain evidence="3 4">JSM 072002</strain>
    </source>
</reference>
<comment type="caution">
    <text evidence="3">The sequence shown here is derived from an EMBL/GenBank/DDBJ whole genome shotgun (WGS) entry which is preliminary data.</text>
</comment>
<dbReference type="PROSITE" id="PS51372">
    <property type="entry name" value="PRD_2"/>
    <property type="match status" value="2"/>
</dbReference>
<dbReference type="InterPro" id="IPR050661">
    <property type="entry name" value="BglG_antiterminators"/>
</dbReference>
<dbReference type="Gene3D" id="2.30.24.10">
    <property type="entry name" value="CAT RNA-binding domain"/>
    <property type="match status" value="1"/>
</dbReference>
<dbReference type="Gene3D" id="1.20.58.1950">
    <property type="match status" value="1"/>
</dbReference>
<evidence type="ECO:0000313" key="3">
    <source>
        <dbReference type="EMBL" id="KGX88126.1"/>
    </source>
</evidence>
<dbReference type="EMBL" id="AVPG01000003">
    <property type="protein sequence ID" value="KGX88126.1"/>
    <property type="molecule type" value="Genomic_DNA"/>
</dbReference>
<dbReference type="OrthoDB" id="9813552at2"/>
<keyword evidence="4" id="KW-1185">Reference proteome</keyword>
<dbReference type="STRING" id="1385512.N784_10290"/>
<dbReference type="SUPFAM" id="SSF50151">
    <property type="entry name" value="SacY-like RNA-binding domain"/>
    <property type="match status" value="1"/>
</dbReference>
<proteinExistence type="predicted"/>
<dbReference type="Pfam" id="PF00874">
    <property type="entry name" value="PRD"/>
    <property type="match status" value="2"/>
</dbReference>
<sequence length="278" mass="32197">MTNHTTVQRVLNNNVVVANQFNGEEVILIGKGIGFGKKKGEQIAEGTVEKVYRLEDASTQEQYKQLLPQLNEEFIVFMNHIMHHIETRMESKLNEHVHIALTDHIAFAVKRLGEGLDFKNPFLLEIQSLYPKEYEVAEEVVRMIDDWLGYQLPDGEIGFIAIHIHSAITDKKVAEINQNSELIQQLTTVIEGQLFIQIDRQSVDYHRLVQHLRRAIERAHKQEGLGGRNKLDEVLKEEYPLCYNLSWKLIKIMQQKLQKPVDEAEAIYLTIHLQRLIS</sequence>
<dbReference type="AlphaFoldDB" id="A0A0A5G4S7"/>
<accession>A0A0A5G4S7</accession>
<keyword evidence="1" id="KW-0677">Repeat</keyword>
<evidence type="ECO:0000259" key="2">
    <source>
        <dbReference type="PROSITE" id="PS51372"/>
    </source>
</evidence>
<feature type="domain" description="PRD" evidence="2">
    <location>
        <begin position="175"/>
        <end position="278"/>
    </location>
</feature>
<feature type="domain" description="PRD" evidence="2">
    <location>
        <begin position="69"/>
        <end position="174"/>
    </location>
</feature>
<dbReference type="PANTHER" id="PTHR30185">
    <property type="entry name" value="CRYPTIC BETA-GLUCOSIDE BGL OPERON ANTITERMINATOR"/>
    <property type="match status" value="1"/>
</dbReference>
<dbReference type="InterPro" id="IPR011608">
    <property type="entry name" value="PRD"/>
</dbReference>
<evidence type="ECO:0000256" key="1">
    <source>
        <dbReference type="ARBA" id="ARBA00022737"/>
    </source>
</evidence>
<dbReference type="Gene3D" id="1.20.890.100">
    <property type="match status" value="1"/>
</dbReference>
<dbReference type="GO" id="GO:0003723">
    <property type="term" value="F:RNA binding"/>
    <property type="evidence" value="ECO:0007669"/>
    <property type="project" value="InterPro"/>
</dbReference>
<dbReference type="PANTHER" id="PTHR30185:SF16">
    <property type="entry name" value="PROTEIN GLCT"/>
    <property type="match status" value="1"/>
</dbReference>
<evidence type="ECO:0000313" key="4">
    <source>
        <dbReference type="Proteomes" id="UP000030401"/>
    </source>
</evidence>
<gene>
    <name evidence="3" type="ORF">N784_10290</name>
</gene>
<protein>
    <submittedName>
        <fullName evidence="3">PtsGHI operon antiterminator</fullName>
    </submittedName>
</protein>
<dbReference type="Gene3D" id="1.10.1790.10">
    <property type="entry name" value="PRD domain"/>
    <property type="match status" value="1"/>
</dbReference>